<gene>
    <name evidence="1" type="ORF">BAUCODRAFT_266989</name>
</gene>
<dbReference type="HOGENOM" id="CLU_2557927_0_0_1"/>
<proteinExistence type="predicted"/>
<evidence type="ECO:0000313" key="1">
    <source>
        <dbReference type="EMBL" id="EMC92931.1"/>
    </source>
</evidence>
<dbReference type="GeneID" id="19110472"/>
<sequence>MRVDNGRRVAFTGIDAQGLFVKGFINRLELNRVHDRCYQKPCEKMNTVPSLVRYSNQYGTLWPRAMTGCRRDTARKRHSNYE</sequence>
<dbReference type="AlphaFoldDB" id="M2M961"/>
<dbReference type="EMBL" id="KB445561">
    <property type="protein sequence ID" value="EMC92931.1"/>
    <property type="molecule type" value="Genomic_DNA"/>
</dbReference>
<dbReference type="KEGG" id="bcom:BAUCODRAFT_266989"/>
<accession>M2M961</accession>
<dbReference type="Proteomes" id="UP000011761">
    <property type="component" value="Unassembled WGS sequence"/>
</dbReference>
<protein>
    <submittedName>
        <fullName evidence="1">Uncharacterized protein</fullName>
    </submittedName>
</protein>
<reference evidence="1 2" key="1">
    <citation type="journal article" date="2012" name="PLoS Pathog.">
        <title>Diverse lifestyles and strategies of plant pathogenesis encoded in the genomes of eighteen Dothideomycetes fungi.</title>
        <authorList>
            <person name="Ohm R.A."/>
            <person name="Feau N."/>
            <person name="Henrissat B."/>
            <person name="Schoch C.L."/>
            <person name="Horwitz B.A."/>
            <person name="Barry K.W."/>
            <person name="Condon B.J."/>
            <person name="Copeland A.C."/>
            <person name="Dhillon B."/>
            <person name="Glaser F."/>
            <person name="Hesse C.N."/>
            <person name="Kosti I."/>
            <person name="LaButti K."/>
            <person name="Lindquist E.A."/>
            <person name="Lucas S."/>
            <person name="Salamov A.A."/>
            <person name="Bradshaw R.E."/>
            <person name="Ciuffetti L."/>
            <person name="Hamelin R.C."/>
            <person name="Kema G.H.J."/>
            <person name="Lawrence C."/>
            <person name="Scott J.A."/>
            <person name="Spatafora J.W."/>
            <person name="Turgeon B.G."/>
            <person name="de Wit P.J.G.M."/>
            <person name="Zhong S."/>
            <person name="Goodwin S.B."/>
            <person name="Grigoriev I.V."/>
        </authorList>
    </citation>
    <scope>NUCLEOTIDE SEQUENCE [LARGE SCALE GENOMIC DNA]</scope>
    <source>
        <strain evidence="1 2">UAMH 10762</strain>
    </source>
</reference>
<name>M2M961_BAUPA</name>
<evidence type="ECO:0000313" key="2">
    <source>
        <dbReference type="Proteomes" id="UP000011761"/>
    </source>
</evidence>
<keyword evidence="2" id="KW-1185">Reference proteome</keyword>
<organism evidence="1 2">
    <name type="scientific">Baudoinia panamericana (strain UAMH 10762)</name>
    <name type="common">Angels' share fungus</name>
    <name type="synonym">Baudoinia compniacensis (strain UAMH 10762)</name>
    <dbReference type="NCBI Taxonomy" id="717646"/>
    <lineage>
        <taxon>Eukaryota</taxon>
        <taxon>Fungi</taxon>
        <taxon>Dikarya</taxon>
        <taxon>Ascomycota</taxon>
        <taxon>Pezizomycotina</taxon>
        <taxon>Dothideomycetes</taxon>
        <taxon>Dothideomycetidae</taxon>
        <taxon>Mycosphaerellales</taxon>
        <taxon>Teratosphaeriaceae</taxon>
        <taxon>Baudoinia</taxon>
    </lineage>
</organism>
<dbReference type="RefSeq" id="XP_007680201.1">
    <property type="nucleotide sequence ID" value="XM_007682011.1"/>
</dbReference>